<keyword evidence="1" id="KW-1133">Transmembrane helix</keyword>
<proteinExistence type="predicted"/>
<sequence length="131" mass="15024">MLVDWDHMSIGRVLTLIIAFGFLMIWMQVTVWHHRGKFHKWQMWIPVIALPLLAFSGFLVVVYPETWTGWIQTILTSIGVIAGLYGGILHLVAISKRTGGFVYENLQSGPPFVLPFTIAVFSIMQLFNLWY</sequence>
<gene>
    <name evidence="2" type="ORF">N782_07535</name>
</gene>
<evidence type="ECO:0000313" key="3">
    <source>
        <dbReference type="Proteomes" id="UP000030147"/>
    </source>
</evidence>
<feature type="transmembrane region" description="Helical" evidence="1">
    <location>
        <begin position="44"/>
        <end position="63"/>
    </location>
</feature>
<keyword evidence="3" id="KW-1185">Reference proteome</keyword>
<dbReference type="OrthoDB" id="109833at2"/>
<feature type="transmembrane region" description="Helical" evidence="1">
    <location>
        <begin position="69"/>
        <end position="92"/>
    </location>
</feature>
<name>A0A0A2TF96_9BACI</name>
<comment type="caution">
    <text evidence="2">The sequence shown here is derived from an EMBL/GenBank/DDBJ whole genome shotgun (WGS) entry which is preliminary data.</text>
</comment>
<accession>A0A0A2TF96</accession>
<reference evidence="2 3" key="1">
    <citation type="journal article" date="2015" name="Stand. Genomic Sci.">
        <title>High quality draft genome sequence of the moderately halophilic bacterium Pontibacillus yanchengensis Y32(T) and comparison among Pontibacillus genomes.</title>
        <authorList>
            <person name="Huang J."/>
            <person name="Qiao Z.X."/>
            <person name="Tang J.W."/>
            <person name="Wang G."/>
        </authorList>
    </citation>
    <scope>NUCLEOTIDE SEQUENCE [LARGE SCALE GENOMIC DNA]</scope>
    <source>
        <strain evidence="2 3">Y32</strain>
    </source>
</reference>
<keyword evidence="1" id="KW-0472">Membrane</keyword>
<keyword evidence="1" id="KW-0812">Transmembrane</keyword>
<evidence type="ECO:0000256" key="1">
    <source>
        <dbReference type="SAM" id="Phobius"/>
    </source>
</evidence>
<dbReference type="eggNOG" id="ENOG5032WZK">
    <property type="taxonomic scope" value="Bacteria"/>
</dbReference>
<dbReference type="RefSeq" id="WP_036818421.1">
    <property type="nucleotide sequence ID" value="NZ_AVBF01000018.1"/>
</dbReference>
<dbReference type="AlphaFoldDB" id="A0A0A2TF96"/>
<dbReference type="EMBL" id="AVBF01000018">
    <property type="protein sequence ID" value="KGP73108.1"/>
    <property type="molecule type" value="Genomic_DNA"/>
</dbReference>
<organism evidence="2 3">
    <name type="scientific">Pontibacillus yanchengensis Y32</name>
    <dbReference type="NCBI Taxonomy" id="1385514"/>
    <lineage>
        <taxon>Bacteria</taxon>
        <taxon>Bacillati</taxon>
        <taxon>Bacillota</taxon>
        <taxon>Bacilli</taxon>
        <taxon>Bacillales</taxon>
        <taxon>Bacillaceae</taxon>
        <taxon>Pontibacillus</taxon>
    </lineage>
</organism>
<evidence type="ECO:0000313" key="2">
    <source>
        <dbReference type="EMBL" id="KGP73108.1"/>
    </source>
</evidence>
<protein>
    <submittedName>
        <fullName evidence="2">Uncharacterized protein</fullName>
    </submittedName>
</protein>
<dbReference type="STRING" id="1385514.N782_07535"/>
<feature type="transmembrane region" description="Helical" evidence="1">
    <location>
        <begin position="112"/>
        <end position="130"/>
    </location>
</feature>
<dbReference type="Proteomes" id="UP000030147">
    <property type="component" value="Unassembled WGS sequence"/>
</dbReference>
<feature type="transmembrane region" description="Helical" evidence="1">
    <location>
        <begin position="12"/>
        <end position="32"/>
    </location>
</feature>